<feature type="transmembrane region" description="Helical" evidence="6">
    <location>
        <begin position="413"/>
        <end position="428"/>
    </location>
</feature>
<feature type="transmembrane region" description="Helical" evidence="6">
    <location>
        <begin position="381"/>
        <end position="401"/>
    </location>
</feature>
<comment type="subcellular location">
    <subcellularLocation>
        <location evidence="1">Cell inner membrane</location>
        <topology evidence="1">Multi-pass membrane protein</topology>
    </subcellularLocation>
</comment>
<feature type="transmembrane region" description="Helical" evidence="6">
    <location>
        <begin position="346"/>
        <end position="369"/>
    </location>
</feature>
<feature type="transmembrane region" description="Helical" evidence="6">
    <location>
        <begin position="292"/>
        <end position="309"/>
    </location>
</feature>
<dbReference type="PANTHER" id="PTHR43702:SF11">
    <property type="entry name" value="L-FUCOSE-PROTON SYMPORTER"/>
    <property type="match status" value="1"/>
</dbReference>
<dbReference type="InterPro" id="IPR005275">
    <property type="entry name" value="Lfuc_symporter_FucP"/>
</dbReference>
<evidence type="ECO:0000256" key="1">
    <source>
        <dbReference type="ARBA" id="ARBA00004429"/>
    </source>
</evidence>
<keyword evidence="3 6" id="KW-0812">Transmembrane</keyword>
<dbReference type="SUPFAM" id="SSF103473">
    <property type="entry name" value="MFS general substrate transporter"/>
    <property type="match status" value="1"/>
</dbReference>
<dbReference type="GO" id="GO:0005886">
    <property type="term" value="C:plasma membrane"/>
    <property type="evidence" value="ECO:0007669"/>
    <property type="project" value="UniProtKB-SubCell"/>
</dbReference>
<feature type="transmembrane region" description="Helical" evidence="6">
    <location>
        <begin position="117"/>
        <end position="134"/>
    </location>
</feature>
<dbReference type="GO" id="GO:0015535">
    <property type="term" value="F:fucose:proton symporter activity"/>
    <property type="evidence" value="ECO:0007669"/>
    <property type="project" value="InterPro"/>
</dbReference>
<organism evidence="8 9">
    <name type="scientific">Tunturiibacter lichenicola</name>
    <dbReference type="NCBI Taxonomy" id="2051959"/>
    <lineage>
        <taxon>Bacteria</taxon>
        <taxon>Pseudomonadati</taxon>
        <taxon>Acidobacteriota</taxon>
        <taxon>Terriglobia</taxon>
        <taxon>Terriglobales</taxon>
        <taxon>Acidobacteriaceae</taxon>
        <taxon>Tunturiibacter</taxon>
    </lineage>
</organism>
<sequence length="443" mass="48458">MIVSTPDPSAVDANRSAPLLPSGVLRAFLLITGLFFLWGIPNNLNDVLIRQFMKSFAISRFEAGLVQSAFYLGYFLLALPAGLLVKRKGYKAGFMTGLLLFASGCFLFLPAANSGRYVFFLMALFVVASGLAFLETASNPFIAQLGPTATSERRLNLAQAFNPLGAILGVLVGTTFIFSGIELTGHQIAVMRDQGTYTAYLHRETLRIVAPYLVLGTVALVWAVMILMTRFPTFIRTREHTAEISGNWRELLRYRHFLFAIVAQFLYVGAQVGTWSYFIQYAQDYAHTPEKTAGHLLTYTLGAFGLGRFSSTFLMKRFAPGSLMTVFALSNVALLLVGIFNPGTIGIGAVLLTSFFMSMMFPTIFAMGLKGLGANTNLGGSLLVMAIIGGAIITPLMGLIAEHTHSTAASYQLPLYAYLVIAVFAQYMRRYEANLMVTTTFEI</sequence>
<dbReference type="InterPro" id="IPR036259">
    <property type="entry name" value="MFS_trans_sf"/>
</dbReference>
<dbReference type="InterPro" id="IPR011701">
    <property type="entry name" value="MFS"/>
</dbReference>
<evidence type="ECO:0000313" key="8">
    <source>
        <dbReference type="EMBL" id="NYF90197.1"/>
    </source>
</evidence>
<feature type="transmembrane region" description="Helical" evidence="6">
    <location>
        <begin position="64"/>
        <end position="85"/>
    </location>
</feature>
<protein>
    <submittedName>
        <fullName evidence="8">FHS family L-fucose permease-like MFS transporter</fullName>
    </submittedName>
</protein>
<feature type="domain" description="Major facilitator superfamily (MFS) profile" evidence="7">
    <location>
        <begin position="27"/>
        <end position="443"/>
    </location>
</feature>
<dbReference type="AlphaFoldDB" id="A0A852VF38"/>
<evidence type="ECO:0000256" key="5">
    <source>
        <dbReference type="ARBA" id="ARBA00023136"/>
    </source>
</evidence>
<dbReference type="PANTHER" id="PTHR43702">
    <property type="entry name" value="L-FUCOSE-PROTON SYMPORTER"/>
    <property type="match status" value="1"/>
</dbReference>
<dbReference type="Proteomes" id="UP000564385">
    <property type="component" value="Unassembled WGS sequence"/>
</dbReference>
<evidence type="ECO:0000256" key="4">
    <source>
        <dbReference type="ARBA" id="ARBA00022989"/>
    </source>
</evidence>
<proteinExistence type="predicted"/>
<evidence type="ECO:0000256" key="3">
    <source>
        <dbReference type="ARBA" id="ARBA00022692"/>
    </source>
</evidence>
<evidence type="ECO:0000259" key="7">
    <source>
        <dbReference type="PROSITE" id="PS50850"/>
    </source>
</evidence>
<evidence type="ECO:0000256" key="6">
    <source>
        <dbReference type="SAM" id="Phobius"/>
    </source>
</evidence>
<feature type="transmembrane region" description="Helical" evidence="6">
    <location>
        <begin position="257"/>
        <end position="280"/>
    </location>
</feature>
<name>A0A852VF38_9BACT</name>
<keyword evidence="5 6" id="KW-0472">Membrane</keyword>
<accession>A0A852VF38</accession>
<dbReference type="InterPro" id="IPR050375">
    <property type="entry name" value="MFS_TsgA-like"/>
</dbReference>
<dbReference type="Gene3D" id="1.20.1250.20">
    <property type="entry name" value="MFS general substrate transporter like domains"/>
    <property type="match status" value="2"/>
</dbReference>
<feature type="transmembrane region" description="Helical" evidence="6">
    <location>
        <begin position="160"/>
        <end position="181"/>
    </location>
</feature>
<dbReference type="InterPro" id="IPR020846">
    <property type="entry name" value="MFS_dom"/>
</dbReference>
<dbReference type="Pfam" id="PF07690">
    <property type="entry name" value="MFS_1"/>
    <property type="match status" value="1"/>
</dbReference>
<feature type="transmembrane region" description="Helical" evidence="6">
    <location>
        <begin position="92"/>
        <end position="111"/>
    </location>
</feature>
<dbReference type="PROSITE" id="PS50850">
    <property type="entry name" value="MFS"/>
    <property type="match status" value="1"/>
</dbReference>
<dbReference type="NCBIfam" id="TIGR00885">
    <property type="entry name" value="fucP"/>
    <property type="match status" value="1"/>
</dbReference>
<evidence type="ECO:0000313" key="9">
    <source>
        <dbReference type="Proteomes" id="UP000564385"/>
    </source>
</evidence>
<evidence type="ECO:0000256" key="2">
    <source>
        <dbReference type="ARBA" id="ARBA00022475"/>
    </source>
</evidence>
<keyword evidence="2" id="KW-1003">Cell membrane</keyword>
<gene>
    <name evidence="8" type="ORF">HDF08_002264</name>
</gene>
<feature type="transmembrane region" description="Helical" evidence="6">
    <location>
        <begin position="321"/>
        <end position="340"/>
    </location>
</feature>
<feature type="transmembrane region" description="Helical" evidence="6">
    <location>
        <begin position="24"/>
        <end position="44"/>
    </location>
</feature>
<keyword evidence="4 6" id="KW-1133">Transmembrane helix</keyword>
<reference evidence="8 9" key="1">
    <citation type="submission" date="2020-07" db="EMBL/GenBank/DDBJ databases">
        <title>Genomic Encyclopedia of Type Strains, Phase IV (KMG-V): Genome sequencing to study the core and pangenomes of soil and plant-associated prokaryotes.</title>
        <authorList>
            <person name="Whitman W."/>
        </authorList>
    </citation>
    <scope>NUCLEOTIDE SEQUENCE [LARGE SCALE GENOMIC DNA]</scope>
    <source>
        <strain evidence="8 9">M8UP22</strain>
    </source>
</reference>
<dbReference type="EMBL" id="JACCCU010000001">
    <property type="protein sequence ID" value="NYF90197.1"/>
    <property type="molecule type" value="Genomic_DNA"/>
</dbReference>
<comment type="caution">
    <text evidence="8">The sequence shown here is derived from an EMBL/GenBank/DDBJ whole genome shotgun (WGS) entry which is preliminary data.</text>
</comment>
<feature type="transmembrane region" description="Helical" evidence="6">
    <location>
        <begin position="209"/>
        <end position="228"/>
    </location>
</feature>
<dbReference type="CDD" id="cd17394">
    <property type="entry name" value="MFS_FucP_like"/>
    <property type="match status" value="1"/>
</dbReference>